<accession>A0A9W6RSP8</accession>
<keyword evidence="3" id="KW-0378">Hydrolase</keyword>
<dbReference type="CDD" id="cd18799">
    <property type="entry name" value="SF2_C_EcoAI-like"/>
    <property type="match status" value="1"/>
</dbReference>
<evidence type="ECO:0000259" key="1">
    <source>
        <dbReference type="PROSITE" id="PS51192"/>
    </source>
</evidence>
<dbReference type="PANTHER" id="PTHR47962">
    <property type="entry name" value="ATP-DEPENDENT HELICASE LHR-RELATED-RELATED"/>
    <property type="match status" value="1"/>
</dbReference>
<dbReference type="InterPro" id="IPR021835">
    <property type="entry name" value="DUF3427"/>
</dbReference>
<dbReference type="GO" id="GO:0016887">
    <property type="term" value="F:ATP hydrolysis activity"/>
    <property type="evidence" value="ECO:0007669"/>
    <property type="project" value="TreeGrafter"/>
</dbReference>
<organism evidence="3 4">
    <name type="scientific">Actinoallomurus iriomotensis</name>
    <dbReference type="NCBI Taxonomy" id="478107"/>
    <lineage>
        <taxon>Bacteria</taxon>
        <taxon>Bacillati</taxon>
        <taxon>Actinomycetota</taxon>
        <taxon>Actinomycetes</taxon>
        <taxon>Streptosporangiales</taxon>
        <taxon>Thermomonosporaceae</taxon>
        <taxon>Actinoallomurus</taxon>
    </lineage>
</organism>
<dbReference type="AlphaFoldDB" id="A0A9W6RSP8"/>
<dbReference type="Proteomes" id="UP001165135">
    <property type="component" value="Unassembled WGS sequence"/>
</dbReference>
<dbReference type="SUPFAM" id="SSF56024">
    <property type="entry name" value="Phospholipase D/nuclease"/>
    <property type="match status" value="1"/>
</dbReference>
<keyword evidence="3" id="KW-0547">Nucleotide-binding</keyword>
<evidence type="ECO:0000313" key="3">
    <source>
        <dbReference type="EMBL" id="GLY81124.1"/>
    </source>
</evidence>
<keyword evidence="3" id="KW-0347">Helicase</keyword>
<feature type="domain" description="Helicase ATP-binding" evidence="1">
    <location>
        <begin position="335"/>
        <end position="486"/>
    </location>
</feature>
<keyword evidence="3" id="KW-0067">ATP-binding</keyword>
<dbReference type="Pfam" id="PF13091">
    <property type="entry name" value="PLDc_2"/>
    <property type="match status" value="1"/>
</dbReference>
<dbReference type="PROSITE" id="PS51194">
    <property type="entry name" value="HELICASE_CTER"/>
    <property type="match status" value="1"/>
</dbReference>
<evidence type="ECO:0000313" key="4">
    <source>
        <dbReference type="Proteomes" id="UP001165135"/>
    </source>
</evidence>
<comment type="caution">
    <text evidence="3">The sequence shown here is derived from an EMBL/GenBank/DDBJ whole genome shotgun (WGS) entry which is preliminary data.</text>
</comment>
<dbReference type="InterPro" id="IPR006935">
    <property type="entry name" value="Helicase/UvrB_N"/>
</dbReference>
<dbReference type="InterPro" id="IPR025202">
    <property type="entry name" value="PLD-like_dom"/>
</dbReference>
<dbReference type="EMBL" id="BSTJ01000017">
    <property type="protein sequence ID" value="GLY81124.1"/>
    <property type="molecule type" value="Genomic_DNA"/>
</dbReference>
<name>A0A9W6RSP8_9ACTN</name>
<dbReference type="GO" id="GO:0003677">
    <property type="term" value="F:DNA binding"/>
    <property type="evidence" value="ECO:0007669"/>
    <property type="project" value="InterPro"/>
</dbReference>
<feature type="domain" description="Helicase C-terminal" evidence="2">
    <location>
        <begin position="544"/>
        <end position="693"/>
    </location>
</feature>
<dbReference type="InterPro" id="IPR014001">
    <property type="entry name" value="Helicase_ATP-bd"/>
</dbReference>
<evidence type="ECO:0000259" key="2">
    <source>
        <dbReference type="PROSITE" id="PS51194"/>
    </source>
</evidence>
<dbReference type="SMART" id="SM00490">
    <property type="entry name" value="HELICc"/>
    <property type="match status" value="1"/>
</dbReference>
<dbReference type="Pfam" id="PF00271">
    <property type="entry name" value="Helicase_C"/>
    <property type="match status" value="1"/>
</dbReference>
<dbReference type="Gene3D" id="3.40.50.300">
    <property type="entry name" value="P-loop containing nucleotide triphosphate hydrolases"/>
    <property type="match status" value="2"/>
</dbReference>
<dbReference type="InterPro" id="IPR001650">
    <property type="entry name" value="Helicase_C-like"/>
</dbReference>
<dbReference type="CDD" id="cd18032">
    <property type="entry name" value="DEXHc_RE_I_III_res"/>
    <property type="match status" value="1"/>
</dbReference>
<dbReference type="SUPFAM" id="SSF52540">
    <property type="entry name" value="P-loop containing nucleoside triphosphate hydrolases"/>
    <property type="match status" value="1"/>
</dbReference>
<dbReference type="SMART" id="SM00487">
    <property type="entry name" value="DEXDc"/>
    <property type="match status" value="1"/>
</dbReference>
<dbReference type="Gene3D" id="3.30.870.10">
    <property type="entry name" value="Endonuclease Chain A"/>
    <property type="match status" value="1"/>
</dbReference>
<dbReference type="InterPro" id="IPR052511">
    <property type="entry name" value="ATP-dep_Helicase"/>
</dbReference>
<dbReference type="CDD" id="cd09203">
    <property type="entry name" value="PLDc_N_DEXD_b1"/>
    <property type="match status" value="1"/>
</dbReference>
<dbReference type="Pfam" id="PF11907">
    <property type="entry name" value="DUF3427"/>
    <property type="match status" value="1"/>
</dbReference>
<proteinExistence type="predicted"/>
<protein>
    <submittedName>
        <fullName evidence="3">Helicase</fullName>
    </submittedName>
</protein>
<dbReference type="PANTHER" id="PTHR47962:SF7">
    <property type="entry name" value="MITOCHONDRIAL ATP-DEPENDENT HELICASE IRC3-RELATED"/>
    <property type="match status" value="1"/>
</dbReference>
<gene>
    <name evidence="3" type="ORF">Airi01_093910</name>
</gene>
<dbReference type="Pfam" id="PF04851">
    <property type="entry name" value="ResIII"/>
    <property type="match status" value="1"/>
</dbReference>
<dbReference type="RefSeq" id="WP_285635078.1">
    <property type="nucleotide sequence ID" value="NZ_BSTJ01000017.1"/>
</dbReference>
<reference evidence="3" key="1">
    <citation type="submission" date="2023-03" db="EMBL/GenBank/DDBJ databases">
        <title>Actinoallomurus iriomotensis NBRC 103681.</title>
        <authorList>
            <person name="Ichikawa N."/>
            <person name="Sato H."/>
            <person name="Tonouchi N."/>
        </authorList>
    </citation>
    <scope>NUCLEOTIDE SEQUENCE</scope>
    <source>
        <strain evidence="3">NBRC 103681</strain>
    </source>
</reference>
<sequence length="1033" mass="116250">MAKLLPGVYEHLITTEILRGLDTVSSDLLQQERLEQGDATQVLVRHLTGLARRALEIAAETDKNKDSLAAQVKVANGIAQAIGVLVAESVTEEDHIADGHAVLLAIADGRRPDGTVTFPERPDVPLSTSALLVNGRDQPQVGPEVIKELASADQVDLLCAFIKWHGLRLIEDALRRFTERGGKLRVITTTYIGATERKALDRLIELGADVKISYETRTTRLHAKAWLFHRGSSLDTAYVGSSNLSKTAMTDGKEWNVRIARAEQPHLLETFRATFEEYWADPSFEAYDPERDAERLDLALTKESGGPADLPLQITNIAVNPYPYQREILDELQAARELHKHWRNLVVMATGTGKTVVAALDYKRLVAQGAVNSLLFVAHRKEILEQSLLTFRQTLQDGAFGELLVDGQRPQEWRHVFASIQSLARLPIEPERFDMVIVDEFHHAEAATYARLLGHLQPKALLGLTATPERTDGADIMHWFDGGKPAVELRLWEALERDLLVPFHYFGIHDATDLSTITWRRGTGYDVAELTNLYTGHHARVAMVIQALTDKLASPRAMRAVGFCVSIAHAEFMADQFNRKGIPAVAVTSATDRSDREQALRDLRERKINAVFTVDLFNEGVDVPQIDTVLFLRPTESATVFLQQLGRGLRFAEDKPCLTVLDFVGRQNTNFRFDLRYRALTGDSARQLERDVTDGFPTLPAGCHIDLDREVSKLVLENLKQAIGQNKRAIVAEIRSLAEKRLIEFLDETQIELEDLYRGSRGGWVGLRRDAGVEKRIPSDPVDDKALASSIGRMLHIDDPERITFIQDIFSSEKPPQVNGFDARQRRLLAMLHASIDSSQPLSSLEHNIARFWGNPARREEILEITEVLSARLHRITPALTEAMHIPLHLHATYTKDEILAAYGMEKPRSWMAGVRWMPDEQADLFFVTINKTEQHFSPQTMYRDRAVSPTEFQWDSQHTTAETSATGQRYINHVARQSTVHLFIRENKGDAYTYAGPMHYQDHEGERPLHIHWKLANDLPADVFRYAKVTAG</sequence>
<dbReference type="PROSITE" id="PS51192">
    <property type="entry name" value="HELICASE_ATP_BIND_1"/>
    <property type="match status" value="1"/>
</dbReference>
<dbReference type="GO" id="GO:0005524">
    <property type="term" value="F:ATP binding"/>
    <property type="evidence" value="ECO:0007669"/>
    <property type="project" value="InterPro"/>
</dbReference>
<dbReference type="GO" id="GO:0004386">
    <property type="term" value="F:helicase activity"/>
    <property type="evidence" value="ECO:0007669"/>
    <property type="project" value="UniProtKB-KW"/>
</dbReference>
<dbReference type="InterPro" id="IPR027417">
    <property type="entry name" value="P-loop_NTPase"/>
</dbReference>